<evidence type="ECO:0000313" key="5">
    <source>
        <dbReference type="Proteomes" id="UP000035740"/>
    </source>
</evidence>
<feature type="signal peptide" evidence="2">
    <location>
        <begin position="1"/>
        <end position="26"/>
    </location>
</feature>
<dbReference type="InterPro" id="IPR001461">
    <property type="entry name" value="Aspartic_peptidase_A1"/>
</dbReference>
<evidence type="ECO:0000256" key="1">
    <source>
        <dbReference type="ARBA" id="ARBA00007447"/>
    </source>
</evidence>
<dbReference type="InterPro" id="IPR033121">
    <property type="entry name" value="PEPTIDASE_A1"/>
</dbReference>
<dbReference type="GO" id="GO:0006508">
    <property type="term" value="P:proteolysis"/>
    <property type="evidence" value="ECO:0007669"/>
    <property type="project" value="InterPro"/>
</dbReference>
<evidence type="ECO:0000256" key="2">
    <source>
        <dbReference type="SAM" id="SignalP"/>
    </source>
</evidence>
<gene>
    <name evidence="4" type="ORF">BVRB_039260</name>
</gene>
<dbReference type="InterPro" id="IPR021109">
    <property type="entry name" value="Peptidase_aspartic_dom_sf"/>
</dbReference>
<dbReference type="SUPFAM" id="SSF50630">
    <property type="entry name" value="Acid proteases"/>
    <property type="match status" value="1"/>
</dbReference>
<sequence>MLAGPIPLKVVIGLWCLFLVTIVIQATVLDSDADSLSFTIPIQRRGLHKPLKPSVSSHICKHLASLSESASVPLIDVDNIEYFGEIEVGTPPQKFQVLYDTGSSDFWYSQN</sequence>
<dbReference type="OrthoDB" id="771136at2759"/>
<organism evidence="4 5">
    <name type="scientific">Beta vulgaris subsp. vulgaris</name>
    <name type="common">Beet</name>
    <dbReference type="NCBI Taxonomy" id="3555"/>
    <lineage>
        <taxon>Eukaryota</taxon>
        <taxon>Viridiplantae</taxon>
        <taxon>Streptophyta</taxon>
        <taxon>Embryophyta</taxon>
        <taxon>Tracheophyta</taxon>
        <taxon>Spermatophyta</taxon>
        <taxon>Magnoliopsida</taxon>
        <taxon>eudicotyledons</taxon>
        <taxon>Gunneridae</taxon>
        <taxon>Pentapetalae</taxon>
        <taxon>Caryophyllales</taxon>
        <taxon>Chenopodiaceae</taxon>
        <taxon>Betoideae</taxon>
        <taxon>Beta</taxon>
    </lineage>
</organism>
<dbReference type="GO" id="GO:0004190">
    <property type="term" value="F:aspartic-type endopeptidase activity"/>
    <property type="evidence" value="ECO:0007669"/>
    <property type="project" value="InterPro"/>
</dbReference>
<feature type="domain" description="Peptidase A1" evidence="3">
    <location>
        <begin position="82"/>
        <end position="111"/>
    </location>
</feature>
<reference evidence="4 5" key="1">
    <citation type="journal article" date="2014" name="Nature">
        <title>The genome of the recently domesticated crop plant sugar beet (Beta vulgaris).</title>
        <authorList>
            <person name="Dohm J.C."/>
            <person name="Minoche A.E."/>
            <person name="Holtgrawe D."/>
            <person name="Capella-Gutierrez S."/>
            <person name="Zakrzewski F."/>
            <person name="Tafer H."/>
            <person name="Rupp O."/>
            <person name="Sorensen T.R."/>
            <person name="Stracke R."/>
            <person name="Reinhardt R."/>
            <person name="Goesmann A."/>
            <person name="Kraft T."/>
            <person name="Schulz B."/>
            <person name="Stadler P.F."/>
            <person name="Schmidt T."/>
            <person name="Gabaldon T."/>
            <person name="Lehrach H."/>
            <person name="Weisshaar B."/>
            <person name="Himmelbauer H."/>
        </authorList>
    </citation>
    <scope>NUCLEOTIDE SEQUENCE [LARGE SCALE GENOMIC DNA]</scope>
    <source>
        <tissue evidence="4">Taproot</tissue>
    </source>
</reference>
<keyword evidence="2" id="KW-0732">Signal</keyword>
<comment type="similarity">
    <text evidence="1">Belongs to the peptidase A1 family.</text>
</comment>
<evidence type="ECO:0000259" key="3">
    <source>
        <dbReference type="PROSITE" id="PS51767"/>
    </source>
</evidence>
<name>A0A0J7YPN7_BETVV</name>
<proteinExistence type="inferred from homology"/>
<protein>
    <recommendedName>
        <fullName evidence="3">Peptidase A1 domain-containing protein</fullName>
    </recommendedName>
</protein>
<evidence type="ECO:0000313" key="4">
    <source>
        <dbReference type="EMBL" id="KMS65118.1"/>
    </source>
</evidence>
<dbReference type="EMBL" id="KQ114391">
    <property type="protein sequence ID" value="KMS65118.1"/>
    <property type="molecule type" value="Genomic_DNA"/>
</dbReference>
<dbReference type="AlphaFoldDB" id="A0A0J7YPN7"/>
<feature type="chain" id="PRO_5005292401" description="Peptidase A1 domain-containing protein" evidence="2">
    <location>
        <begin position="27"/>
        <end position="111"/>
    </location>
</feature>
<dbReference type="PANTHER" id="PTHR47966">
    <property type="entry name" value="BETA-SITE APP-CLEAVING ENZYME, ISOFORM A-RELATED"/>
    <property type="match status" value="1"/>
</dbReference>
<dbReference type="Proteomes" id="UP000035740">
    <property type="component" value="Unassembled WGS sequence"/>
</dbReference>
<dbReference type="Gene3D" id="2.40.70.10">
    <property type="entry name" value="Acid Proteases"/>
    <property type="match status" value="1"/>
</dbReference>
<dbReference type="PROSITE" id="PS51767">
    <property type="entry name" value="PEPTIDASE_A1"/>
    <property type="match status" value="1"/>
</dbReference>
<keyword evidence="5" id="KW-1185">Reference proteome</keyword>
<dbReference type="Gramene" id="KMS65118">
    <property type="protein sequence ID" value="KMS65118"/>
    <property type="gene ID" value="BVRB_039260"/>
</dbReference>
<dbReference type="Pfam" id="PF00026">
    <property type="entry name" value="Asp"/>
    <property type="match status" value="1"/>
</dbReference>
<accession>A0A0J7YPN7</accession>